<dbReference type="GO" id="GO:0006144">
    <property type="term" value="P:purine nucleobase metabolic process"/>
    <property type="evidence" value="ECO:0007669"/>
    <property type="project" value="UniProtKB-KW"/>
</dbReference>
<dbReference type="CDD" id="cd20298">
    <property type="entry name" value="cupin_UAH"/>
    <property type="match status" value="1"/>
</dbReference>
<dbReference type="InterPro" id="IPR047233">
    <property type="entry name" value="UAH_cupin"/>
</dbReference>
<evidence type="ECO:0000256" key="4">
    <source>
        <dbReference type="ARBA" id="ARBA00047684"/>
    </source>
</evidence>
<name>A0A443IAN1_9GAMM</name>
<dbReference type="RefSeq" id="WP_128179044.1">
    <property type="nucleotide sequence ID" value="NZ_CP071409.1"/>
</dbReference>
<dbReference type="GO" id="GO:0050385">
    <property type="term" value="F:ureidoglycolate lyase activity"/>
    <property type="evidence" value="ECO:0007669"/>
    <property type="project" value="UniProtKB-EC"/>
</dbReference>
<comment type="caution">
    <text evidence="5">The sequence shown here is derived from an EMBL/GenBank/DDBJ whole genome shotgun (WGS) entry which is preliminary data.</text>
</comment>
<dbReference type="AlphaFoldDB" id="A0A443IAN1"/>
<dbReference type="InterPro" id="IPR024060">
    <property type="entry name" value="Ureidoglycolate_lyase_dom_sf"/>
</dbReference>
<protein>
    <recommendedName>
        <fullName evidence="7">Ureidoglycolate hydrolase</fullName>
    </recommendedName>
</protein>
<dbReference type="PANTHER" id="PTHR21221">
    <property type="entry name" value="UREIDOGLYCOLATE HYDROLASE"/>
    <property type="match status" value="1"/>
</dbReference>
<keyword evidence="3" id="KW-0456">Lyase</keyword>
<organism evidence="5 6">
    <name type="scientific">[Pantoea] beijingensis</name>
    <dbReference type="NCBI Taxonomy" id="1324864"/>
    <lineage>
        <taxon>Bacteria</taxon>
        <taxon>Pseudomonadati</taxon>
        <taxon>Pseudomonadota</taxon>
        <taxon>Gammaproteobacteria</taxon>
        <taxon>Enterobacterales</taxon>
        <taxon>Erwiniaceae</taxon>
        <taxon>Erwinia</taxon>
    </lineage>
</organism>
<evidence type="ECO:0000256" key="3">
    <source>
        <dbReference type="ARBA" id="ARBA00023239"/>
    </source>
</evidence>
<keyword evidence="2" id="KW-0659">Purine metabolism</keyword>
<dbReference type="InterPro" id="IPR007247">
    <property type="entry name" value="Ureidogly_lyase"/>
</dbReference>
<dbReference type="InterPro" id="IPR011051">
    <property type="entry name" value="RmlC_Cupin_sf"/>
</dbReference>
<evidence type="ECO:0000313" key="6">
    <source>
        <dbReference type="Proteomes" id="UP000288794"/>
    </source>
</evidence>
<gene>
    <name evidence="5" type="ORF">ED28_16080</name>
</gene>
<evidence type="ECO:0000256" key="1">
    <source>
        <dbReference type="ARBA" id="ARBA00011738"/>
    </source>
</evidence>
<comment type="subunit">
    <text evidence="1">Homodimer.</text>
</comment>
<dbReference type="SUPFAM" id="SSF51182">
    <property type="entry name" value="RmlC-like cupins"/>
    <property type="match status" value="1"/>
</dbReference>
<evidence type="ECO:0000256" key="2">
    <source>
        <dbReference type="ARBA" id="ARBA00022631"/>
    </source>
</evidence>
<evidence type="ECO:0000313" key="5">
    <source>
        <dbReference type="EMBL" id="RWR00966.1"/>
    </source>
</evidence>
<dbReference type="Pfam" id="PF04115">
    <property type="entry name" value="Ureidogly_lyase"/>
    <property type="match status" value="1"/>
</dbReference>
<proteinExistence type="predicted"/>
<accession>A0A443IAN1</accession>
<comment type="catalytic activity">
    <reaction evidence="4">
        <text>(S)-ureidoglycolate = urea + glyoxylate</text>
        <dbReference type="Rhea" id="RHEA:11304"/>
        <dbReference type="ChEBI" id="CHEBI:16199"/>
        <dbReference type="ChEBI" id="CHEBI:36655"/>
        <dbReference type="ChEBI" id="CHEBI:57296"/>
        <dbReference type="EC" id="4.3.2.3"/>
    </reaction>
</comment>
<dbReference type="PANTHER" id="PTHR21221:SF1">
    <property type="entry name" value="UREIDOGLYCOLATE LYASE"/>
    <property type="match status" value="1"/>
</dbReference>
<dbReference type="Gene3D" id="2.60.120.480">
    <property type="entry name" value="Ureidoglycolate hydrolase"/>
    <property type="match status" value="1"/>
</dbReference>
<dbReference type="GO" id="GO:0000256">
    <property type="term" value="P:allantoin catabolic process"/>
    <property type="evidence" value="ECO:0007669"/>
    <property type="project" value="InterPro"/>
</dbReference>
<keyword evidence="6" id="KW-1185">Reference proteome</keyword>
<evidence type="ECO:0008006" key="7">
    <source>
        <dbReference type="Google" id="ProtNLM"/>
    </source>
</evidence>
<dbReference type="EMBL" id="JMEE01000044">
    <property type="protein sequence ID" value="RWR00966.1"/>
    <property type="molecule type" value="Genomic_DNA"/>
</dbReference>
<dbReference type="Proteomes" id="UP000288794">
    <property type="component" value="Unassembled WGS sequence"/>
</dbReference>
<dbReference type="GO" id="GO:0004848">
    <property type="term" value="F:ureidoglycolate hydrolase activity"/>
    <property type="evidence" value="ECO:0007669"/>
    <property type="project" value="InterPro"/>
</dbReference>
<sequence length="165" mass="18494">MANIILEPISANAFAPFGQLLPLGHGQTRVELIDELHNGRDSARPRLSVVEVPPTTFPLMVAEMERHIFSSQVFMPCYGESYMVLVAQHGDDDLPDLATLRAFRVPTHFGIHYHPDTWHYPITACGQPARFVVLTFINGTRTDEQFVPLSEAITVIDERGNAIRQ</sequence>
<reference evidence="5 6" key="1">
    <citation type="submission" date="2014-04" db="EMBL/GenBank/DDBJ databases">
        <title>Draft genome sequence of Pantoea beijingensis strain LMG 27579, an emerging pathogen to Pleurotus eryngii with potential industrial application.</title>
        <authorList>
            <person name="Xu F."/>
            <person name="Liu Y."/>
            <person name="Wang S."/>
            <person name="Yin Y."/>
            <person name="Ma Y."/>
            <person name="Zhao S."/>
            <person name="Rong C."/>
        </authorList>
    </citation>
    <scope>NUCLEOTIDE SEQUENCE [LARGE SCALE GENOMIC DNA]</scope>
    <source>
        <strain evidence="5 6">LMG 27579</strain>
    </source>
</reference>